<keyword evidence="2" id="KW-1185">Reference proteome</keyword>
<comment type="caution">
    <text evidence="1">The sequence shown here is derived from an EMBL/GenBank/DDBJ whole genome shotgun (WGS) entry which is preliminary data.</text>
</comment>
<sequence length="81" mass="8581">MGRRIYLCRKRTVQRGGCRIWLQKRGGAERGVQAAVGSRGAGEGRRSRLGAGAGALGSGAGAQGLLQAARGWFEKEKVKKI</sequence>
<reference evidence="1 2" key="1">
    <citation type="journal article" date="2021" name="Commun. Biol.">
        <title>The genome of Shorea leprosula (Dipterocarpaceae) highlights the ecological relevance of drought in aseasonal tropical rainforests.</title>
        <authorList>
            <person name="Ng K.K.S."/>
            <person name="Kobayashi M.J."/>
            <person name="Fawcett J.A."/>
            <person name="Hatakeyama M."/>
            <person name="Paape T."/>
            <person name="Ng C.H."/>
            <person name="Ang C.C."/>
            <person name="Tnah L.H."/>
            <person name="Lee C.T."/>
            <person name="Nishiyama T."/>
            <person name="Sese J."/>
            <person name="O'Brien M.J."/>
            <person name="Copetti D."/>
            <person name="Mohd Noor M.I."/>
            <person name="Ong R.C."/>
            <person name="Putra M."/>
            <person name="Sireger I.Z."/>
            <person name="Indrioko S."/>
            <person name="Kosugi Y."/>
            <person name="Izuno A."/>
            <person name="Isagi Y."/>
            <person name="Lee S.L."/>
            <person name="Shimizu K.K."/>
        </authorList>
    </citation>
    <scope>NUCLEOTIDE SEQUENCE [LARGE SCALE GENOMIC DNA]</scope>
    <source>
        <strain evidence="1">214</strain>
    </source>
</reference>
<accession>A0AAV5KN03</accession>
<name>A0AAV5KN03_9ROSI</name>
<evidence type="ECO:0000313" key="1">
    <source>
        <dbReference type="EMBL" id="GKV26010.1"/>
    </source>
</evidence>
<proteinExistence type="predicted"/>
<organism evidence="1 2">
    <name type="scientific">Rubroshorea leprosula</name>
    <dbReference type="NCBI Taxonomy" id="152421"/>
    <lineage>
        <taxon>Eukaryota</taxon>
        <taxon>Viridiplantae</taxon>
        <taxon>Streptophyta</taxon>
        <taxon>Embryophyta</taxon>
        <taxon>Tracheophyta</taxon>
        <taxon>Spermatophyta</taxon>
        <taxon>Magnoliopsida</taxon>
        <taxon>eudicotyledons</taxon>
        <taxon>Gunneridae</taxon>
        <taxon>Pentapetalae</taxon>
        <taxon>rosids</taxon>
        <taxon>malvids</taxon>
        <taxon>Malvales</taxon>
        <taxon>Dipterocarpaceae</taxon>
        <taxon>Rubroshorea</taxon>
    </lineage>
</organism>
<dbReference type="EMBL" id="BPVZ01000071">
    <property type="protein sequence ID" value="GKV26010.1"/>
    <property type="molecule type" value="Genomic_DNA"/>
</dbReference>
<dbReference type="Proteomes" id="UP001054252">
    <property type="component" value="Unassembled WGS sequence"/>
</dbReference>
<dbReference type="AlphaFoldDB" id="A0AAV5KN03"/>
<gene>
    <name evidence="1" type="ORF">SLEP1_g35371</name>
</gene>
<protein>
    <submittedName>
        <fullName evidence="1">Uncharacterized protein</fullName>
    </submittedName>
</protein>
<evidence type="ECO:0000313" key="2">
    <source>
        <dbReference type="Proteomes" id="UP001054252"/>
    </source>
</evidence>